<evidence type="ECO:0000313" key="5">
    <source>
        <dbReference type="Proteomes" id="UP000792457"/>
    </source>
</evidence>
<evidence type="ECO:0000256" key="3">
    <source>
        <dbReference type="ARBA" id="ARBA00023706"/>
    </source>
</evidence>
<comment type="catalytic activity">
    <reaction evidence="3">
        <text>a 1,2-diacyl-sn-glycero-3-phosphate(in) = a 1,2-diacyl-sn-glycero-3-phosphate(out)</text>
        <dbReference type="Rhea" id="RHEA:36435"/>
        <dbReference type="ChEBI" id="CHEBI:58608"/>
    </reaction>
</comment>
<evidence type="ECO:0000256" key="2">
    <source>
        <dbReference type="ARBA" id="ARBA00023157"/>
    </source>
</evidence>
<dbReference type="PANTHER" id="PTHR46403:SF1">
    <property type="entry name" value="TP53-REGULATED INHIBITOR OF APOPTOSIS 1"/>
    <property type="match status" value="1"/>
</dbReference>
<comment type="caution">
    <text evidence="4">The sequence shown here is derived from an EMBL/GenBank/DDBJ whole genome shotgun (WGS) entry which is preliminary data.</text>
</comment>
<evidence type="ECO:0000313" key="4">
    <source>
        <dbReference type="EMBL" id="KAG8230839.1"/>
    </source>
</evidence>
<dbReference type="GO" id="GO:0005758">
    <property type="term" value="C:mitochondrial intermembrane space"/>
    <property type="evidence" value="ECO:0007669"/>
    <property type="project" value="TreeGrafter"/>
</dbReference>
<comment type="similarity">
    <text evidence="1">Belongs to the TRIAP1/MDM35 family.</text>
</comment>
<reference evidence="4" key="2">
    <citation type="submission" date="2017-10" db="EMBL/GenBank/DDBJ databases">
        <title>Ladona fulva Genome sequencing and assembly.</title>
        <authorList>
            <person name="Murali S."/>
            <person name="Richards S."/>
            <person name="Bandaranaike D."/>
            <person name="Bellair M."/>
            <person name="Blankenburg K."/>
            <person name="Chao H."/>
            <person name="Dinh H."/>
            <person name="Doddapaneni H."/>
            <person name="Dugan-Rocha S."/>
            <person name="Elkadiri S."/>
            <person name="Gnanaolivu R."/>
            <person name="Hernandez B."/>
            <person name="Skinner E."/>
            <person name="Javaid M."/>
            <person name="Lee S."/>
            <person name="Li M."/>
            <person name="Ming W."/>
            <person name="Munidasa M."/>
            <person name="Muniz J."/>
            <person name="Nguyen L."/>
            <person name="Hughes D."/>
            <person name="Osuji N."/>
            <person name="Pu L.-L."/>
            <person name="Puazo M."/>
            <person name="Qu C."/>
            <person name="Quiroz J."/>
            <person name="Raj R."/>
            <person name="Weissenberger G."/>
            <person name="Xin Y."/>
            <person name="Zou X."/>
            <person name="Han Y."/>
            <person name="Worley K."/>
            <person name="Muzny D."/>
            <person name="Gibbs R."/>
        </authorList>
    </citation>
    <scope>NUCLEOTIDE SEQUENCE</scope>
    <source>
        <strain evidence="4">Sampled in the wild</strain>
    </source>
</reference>
<dbReference type="AlphaFoldDB" id="A0A8K0P4Q8"/>
<organism evidence="4 5">
    <name type="scientific">Ladona fulva</name>
    <name type="common">Scarce chaser dragonfly</name>
    <name type="synonym">Libellula fulva</name>
    <dbReference type="NCBI Taxonomy" id="123851"/>
    <lineage>
        <taxon>Eukaryota</taxon>
        <taxon>Metazoa</taxon>
        <taxon>Ecdysozoa</taxon>
        <taxon>Arthropoda</taxon>
        <taxon>Hexapoda</taxon>
        <taxon>Insecta</taxon>
        <taxon>Pterygota</taxon>
        <taxon>Palaeoptera</taxon>
        <taxon>Odonata</taxon>
        <taxon>Epiprocta</taxon>
        <taxon>Anisoptera</taxon>
        <taxon>Libelluloidea</taxon>
        <taxon>Libellulidae</taxon>
        <taxon>Ladona</taxon>
    </lineage>
</organism>
<dbReference type="GO" id="GO:0005829">
    <property type="term" value="C:cytosol"/>
    <property type="evidence" value="ECO:0007669"/>
    <property type="project" value="TreeGrafter"/>
</dbReference>
<dbReference type="PANTHER" id="PTHR46403">
    <property type="entry name" value="TP53-REGULATED INHIBITOR OF APOPTOSIS 1"/>
    <property type="match status" value="1"/>
</dbReference>
<dbReference type="GO" id="GO:1990050">
    <property type="term" value="F:phosphatidic acid transfer activity"/>
    <property type="evidence" value="ECO:0007669"/>
    <property type="project" value="TreeGrafter"/>
</dbReference>
<evidence type="ECO:0000256" key="1">
    <source>
        <dbReference type="ARBA" id="ARBA00006196"/>
    </source>
</evidence>
<name>A0A8K0P4Q8_LADFU</name>
<gene>
    <name evidence="4" type="ORF">J437_LFUL010236</name>
</gene>
<dbReference type="OrthoDB" id="19091at2759"/>
<reference evidence="4" key="1">
    <citation type="submission" date="2013-04" db="EMBL/GenBank/DDBJ databases">
        <authorList>
            <person name="Qu J."/>
            <person name="Murali S.C."/>
            <person name="Bandaranaike D."/>
            <person name="Bellair M."/>
            <person name="Blankenburg K."/>
            <person name="Chao H."/>
            <person name="Dinh H."/>
            <person name="Doddapaneni H."/>
            <person name="Downs B."/>
            <person name="Dugan-Rocha S."/>
            <person name="Elkadiri S."/>
            <person name="Gnanaolivu R.D."/>
            <person name="Hernandez B."/>
            <person name="Javaid M."/>
            <person name="Jayaseelan J.C."/>
            <person name="Lee S."/>
            <person name="Li M."/>
            <person name="Ming W."/>
            <person name="Munidasa M."/>
            <person name="Muniz J."/>
            <person name="Nguyen L."/>
            <person name="Ongeri F."/>
            <person name="Osuji N."/>
            <person name="Pu L.-L."/>
            <person name="Puazo M."/>
            <person name="Qu C."/>
            <person name="Quiroz J."/>
            <person name="Raj R."/>
            <person name="Weissenberger G."/>
            <person name="Xin Y."/>
            <person name="Zou X."/>
            <person name="Han Y."/>
            <person name="Richards S."/>
            <person name="Worley K."/>
            <person name="Muzny D."/>
            <person name="Gibbs R."/>
        </authorList>
    </citation>
    <scope>NUCLEOTIDE SEQUENCE</scope>
    <source>
        <strain evidence="4">Sampled in the wild</strain>
    </source>
</reference>
<proteinExistence type="inferred from homology"/>
<dbReference type="Pfam" id="PF05254">
    <property type="entry name" value="UPF0203"/>
    <property type="match status" value="1"/>
</dbReference>
<dbReference type="EMBL" id="KZ308515">
    <property type="protein sequence ID" value="KAG8230839.1"/>
    <property type="molecule type" value="Genomic_DNA"/>
</dbReference>
<keyword evidence="2" id="KW-1015">Disulfide bond</keyword>
<sequence length="123" mass="13970">MNSVGENCNDLKKQYDSCFNSWFADKFLKGQYSDEVCAPLFKVYQECVKIGLQFYLEVCSSYFSFLGCCLDDGLEANIKIKIASDQCFPTAIQDQKIDLGEIEQDVLGTDNEQQQPHNKKPNS</sequence>
<keyword evidence="5" id="KW-1185">Reference proteome</keyword>
<dbReference type="InterPro" id="IPR007918">
    <property type="entry name" value="MDM35_apoptosis"/>
</dbReference>
<dbReference type="GO" id="GO:0005634">
    <property type="term" value="C:nucleus"/>
    <property type="evidence" value="ECO:0007669"/>
    <property type="project" value="TreeGrafter"/>
</dbReference>
<protein>
    <submittedName>
        <fullName evidence="4">Uncharacterized protein</fullName>
    </submittedName>
</protein>
<dbReference type="GO" id="GO:0045332">
    <property type="term" value="P:phospholipid translocation"/>
    <property type="evidence" value="ECO:0007669"/>
    <property type="project" value="TreeGrafter"/>
</dbReference>
<dbReference type="Proteomes" id="UP000792457">
    <property type="component" value="Unassembled WGS sequence"/>
</dbReference>
<accession>A0A8K0P4Q8</accession>